<name>A0A0R1S9Y7_9LACO</name>
<dbReference type="Gene3D" id="1.20.1250.20">
    <property type="entry name" value="MFS general substrate transporter like domains"/>
    <property type="match status" value="2"/>
</dbReference>
<comment type="subcellular location">
    <subcellularLocation>
        <location evidence="1">Cell membrane</location>
        <topology evidence="1">Multi-pass membrane protein</topology>
    </subcellularLocation>
</comment>
<dbReference type="CDD" id="cd17316">
    <property type="entry name" value="MFS_SV2_like"/>
    <property type="match status" value="1"/>
</dbReference>
<feature type="transmembrane region" description="Helical" evidence="6">
    <location>
        <begin position="175"/>
        <end position="192"/>
    </location>
</feature>
<feature type="transmembrane region" description="Helical" evidence="6">
    <location>
        <begin position="226"/>
        <end position="246"/>
    </location>
</feature>
<feature type="domain" description="Major facilitator superfamily (MFS) profile" evidence="7">
    <location>
        <begin position="23"/>
        <end position="403"/>
    </location>
</feature>
<feature type="transmembrane region" description="Helical" evidence="6">
    <location>
        <begin position="355"/>
        <end position="375"/>
    </location>
</feature>
<dbReference type="InterPro" id="IPR036259">
    <property type="entry name" value="MFS_trans_sf"/>
</dbReference>
<evidence type="ECO:0000256" key="1">
    <source>
        <dbReference type="ARBA" id="ARBA00004651"/>
    </source>
</evidence>
<feature type="transmembrane region" description="Helical" evidence="6">
    <location>
        <begin position="381"/>
        <end position="400"/>
    </location>
</feature>
<evidence type="ECO:0000259" key="7">
    <source>
        <dbReference type="PROSITE" id="PS50850"/>
    </source>
</evidence>
<dbReference type="Proteomes" id="UP000051647">
    <property type="component" value="Unassembled WGS sequence"/>
</dbReference>
<evidence type="ECO:0000256" key="6">
    <source>
        <dbReference type="SAM" id="Phobius"/>
    </source>
</evidence>
<dbReference type="PANTHER" id="PTHR23508:SF10">
    <property type="entry name" value="CARBOXYLIC ACID TRANSPORTER PROTEIN HOMOLOG"/>
    <property type="match status" value="1"/>
</dbReference>
<proteinExistence type="predicted"/>
<dbReference type="PANTHER" id="PTHR23508">
    <property type="entry name" value="CARBOXYLIC ACID TRANSPORTER PROTEIN HOMOLOG"/>
    <property type="match status" value="1"/>
</dbReference>
<dbReference type="EMBL" id="AZFA01000015">
    <property type="protein sequence ID" value="KRL66374.1"/>
    <property type="molecule type" value="Genomic_DNA"/>
</dbReference>
<organism evidence="8 9">
    <name type="scientific">Companilactobacillus versmoldensis DSM 14857 = KCTC 3814</name>
    <dbReference type="NCBI Taxonomy" id="1423815"/>
    <lineage>
        <taxon>Bacteria</taxon>
        <taxon>Bacillati</taxon>
        <taxon>Bacillota</taxon>
        <taxon>Bacilli</taxon>
        <taxon>Lactobacillales</taxon>
        <taxon>Lactobacillaceae</taxon>
        <taxon>Companilactobacillus</taxon>
    </lineage>
</organism>
<dbReference type="GO" id="GO:0046943">
    <property type="term" value="F:carboxylic acid transmembrane transporter activity"/>
    <property type="evidence" value="ECO:0007669"/>
    <property type="project" value="TreeGrafter"/>
</dbReference>
<keyword evidence="3 6" id="KW-0812">Transmembrane</keyword>
<sequence length="405" mass="44896">MIFFINFGGIILETTQQNSGIKLLMVIGTAWLFDAADVALLSFIMPLIKGEWRLTDGQVGLVSSITTVGMMIGAVLFGYLADRFGKKNIIIVTLLIFSISNLALAFTQDVSQFLLVRFVTGIGLGGELPVATTIIADAFTGHKRSRMLILVDSFWAIGWIFASLLAFLFMPHFGWRPTVIVTSLMAVYTLVIRRHLPDETNVKNEKLNVKYAFTQIWSKEFWRTTLCLSIMWFVIMFVYYGLFLWLPSVLIKRGFSVVHSFGYTLLMSFAQLPGYFLAAYLMGKISRKTVMAIYLVGTMIGAFLFGTAQTTWLVIASAAMLSFFTLGAWGIMIALTPTQYPMELRGMGIGFTQSIGRIGATIGPYLIGMSLGLGISITTIFFYFIVALVIGLIVLAFGLVDKDQV</sequence>
<feature type="transmembrane region" description="Helical" evidence="6">
    <location>
        <begin position="60"/>
        <end position="81"/>
    </location>
</feature>
<evidence type="ECO:0000256" key="3">
    <source>
        <dbReference type="ARBA" id="ARBA00022692"/>
    </source>
</evidence>
<evidence type="ECO:0000313" key="8">
    <source>
        <dbReference type="EMBL" id="KRL66374.1"/>
    </source>
</evidence>
<keyword evidence="5 6" id="KW-0472">Membrane</keyword>
<gene>
    <name evidence="8" type="ORF">FC27_GL000645</name>
</gene>
<feature type="transmembrane region" description="Helical" evidence="6">
    <location>
        <begin position="23"/>
        <end position="48"/>
    </location>
</feature>
<dbReference type="GO" id="GO:0005886">
    <property type="term" value="C:plasma membrane"/>
    <property type="evidence" value="ECO:0007669"/>
    <property type="project" value="UniProtKB-SubCell"/>
</dbReference>
<dbReference type="Pfam" id="PF07690">
    <property type="entry name" value="MFS_1"/>
    <property type="match status" value="2"/>
</dbReference>
<dbReference type="SUPFAM" id="SSF103473">
    <property type="entry name" value="MFS general substrate transporter"/>
    <property type="match status" value="1"/>
</dbReference>
<feature type="transmembrane region" description="Helical" evidence="6">
    <location>
        <begin position="261"/>
        <end position="282"/>
    </location>
</feature>
<dbReference type="AlphaFoldDB" id="A0A0R1S9Y7"/>
<dbReference type="STRING" id="1423815.FC27_GL000645"/>
<dbReference type="PATRIC" id="fig|1423815.3.peg.653"/>
<evidence type="ECO:0000256" key="2">
    <source>
        <dbReference type="ARBA" id="ARBA00022448"/>
    </source>
</evidence>
<comment type="caution">
    <text evidence="8">The sequence shown here is derived from an EMBL/GenBank/DDBJ whole genome shotgun (WGS) entry which is preliminary data.</text>
</comment>
<evidence type="ECO:0000256" key="5">
    <source>
        <dbReference type="ARBA" id="ARBA00023136"/>
    </source>
</evidence>
<dbReference type="InterPro" id="IPR020846">
    <property type="entry name" value="MFS_dom"/>
</dbReference>
<evidence type="ECO:0000256" key="4">
    <source>
        <dbReference type="ARBA" id="ARBA00022989"/>
    </source>
</evidence>
<keyword evidence="9" id="KW-1185">Reference proteome</keyword>
<dbReference type="PROSITE" id="PS50850">
    <property type="entry name" value="MFS"/>
    <property type="match status" value="1"/>
</dbReference>
<keyword evidence="4 6" id="KW-1133">Transmembrane helix</keyword>
<feature type="transmembrane region" description="Helical" evidence="6">
    <location>
        <begin position="148"/>
        <end position="169"/>
    </location>
</feature>
<evidence type="ECO:0000313" key="9">
    <source>
        <dbReference type="Proteomes" id="UP000051647"/>
    </source>
</evidence>
<reference evidence="8 9" key="1">
    <citation type="journal article" date="2015" name="Genome Announc.">
        <title>Expanding the biotechnology potential of lactobacilli through comparative genomics of 213 strains and associated genera.</title>
        <authorList>
            <person name="Sun Z."/>
            <person name="Harris H.M."/>
            <person name="McCann A."/>
            <person name="Guo C."/>
            <person name="Argimon S."/>
            <person name="Zhang W."/>
            <person name="Yang X."/>
            <person name="Jeffery I.B."/>
            <person name="Cooney J.C."/>
            <person name="Kagawa T.F."/>
            <person name="Liu W."/>
            <person name="Song Y."/>
            <person name="Salvetti E."/>
            <person name="Wrobel A."/>
            <person name="Rasinkangas P."/>
            <person name="Parkhill J."/>
            <person name="Rea M.C."/>
            <person name="O'Sullivan O."/>
            <person name="Ritari J."/>
            <person name="Douillard F.P."/>
            <person name="Paul Ross R."/>
            <person name="Yang R."/>
            <person name="Briner A.E."/>
            <person name="Felis G.E."/>
            <person name="de Vos W.M."/>
            <person name="Barrangou R."/>
            <person name="Klaenhammer T.R."/>
            <person name="Caufield P.W."/>
            <person name="Cui Y."/>
            <person name="Zhang H."/>
            <person name="O'Toole P.W."/>
        </authorList>
    </citation>
    <scope>NUCLEOTIDE SEQUENCE [LARGE SCALE GENOMIC DNA]</scope>
    <source>
        <strain evidence="8 9">DSM 14857</strain>
    </source>
</reference>
<feature type="transmembrane region" description="Helical" evidence="6">
    <location>
        <begin position="289"/>
        <end position="306"/>
    </location>
</feature>
<keyword evidence="2" id="KW-0813">Transport</keyword>
<feature type="transmembrane region" description="Helical" evidence="6">
    <location>
        <begin position="113"/>
        <end position="136"/>
    </location>
</feature>
<accession>A0A0R1S9Y7</accession>
<dbReference type="eggNOG" id="COG2814">
    <property type="taxonomic scope" value="Bacteria"/>
</dbReference>
<dbReference type="InterPro" id="IPR011701">
    <property type="entry name" value="MFS"/>
</dbReference>
<feature type="transmembrane region" description="Helical" evidence="6">
    <location>
        <begin position="312"/>
        <end position="335"/>
    </location>
</feature>
<feature type="transmembrane region" description="Helical" evidence="6">
    <location>
        <begin position="88"/>
        <end position="107"/>
    </location>
</feature>
<protein>
    <submittedName>
        <fullName evidence="8">Transport protein</fullName>
    </submittedName>
</protein>